<dbReference type="GO" id="GO:0016020">
    <property type="term" value="C:membrane"/>
    <property type="evidence" value="ECO:0007669"/>
    <property type="project" value="InterPro"/>
</dbReference>
<keyword evidence="1" id="KW-1133">Transmembrane helix</keyword>
<feature type="transmembrane region" description="Helical" evidence="1">
    <location>
        <begin position="215"/>
        <end position="233"/>
    </location>
</feature>
<dbReference type="SUPFAM" id="SSF103481">
    <property type="entry name" value="Multidrug resistance efflux transporter EmrE"/>
    <property type="match status" value="2"/>
</dbReference>
<gene>
    <name evidence="3" type="ORF">C7I84_28270</name>
</gene>
<feature type="transmembrane region" description="Helical" evidence="1">
    <location>
        <begin position="269"/>
        <end position="287"/>
    </location>
</feature>
<dbReference type="RefSeq" id="WP_106775552.1">
    <property type="nucleotide sequence ID" value="NZ_PXYK01000048.1"/>
</dbReference>
<feature type="transmembrane region" description="Helical" evidence="1">
    <location>
        <begin position="12"/>
        <end position="30"/>
    </location>
</feature>
<feature type="transmembrane region" description="Helical" evidence="1">
    <location>
        <begin position="76"/>
        <end position="96"/>
    </location>
</feature>
<keyword evidence="4" id="KW-1185">Reference proteome</keyword>
<feature type="transmembrane region" description="Helical" evidence="1">
    <location>
        <begin position="131"/>
        <end position="152"/>
    </location>
</feature>
<feature type="domain" description="EamA" evidence="2">
    <location>
        <begin position="157"/>
        <end position="286"/>
    </location>
</feature>
<feature type="transmembrane region" description="Helical" evidence="1">
    <location>
        <begin position="188"/>
        <end position="209"/>
    </location>
</feature>
<feature type="transmembrane region" description="Helical" evidence="1">
    <location>
        <begin position="158"/>
        <end position="176"/>
    </location>
</feature>
<evidence type="ECO:0000259" key="2">
    <source>
        <dbReference type="Pfam" id="PF00892"/>
    </source>
</evidence>
<dbReference type="Proteomes" id="UP000241229">
    <property type="component" value="Unassembled WGS sequence"/>
</dbReference>
<accession>A0A2P7RKJ8</accession>
<reference evidence="3 4" key="1">
    <citation type="submission" date="2018-03" db="EMBL/GenBank/DDBJ databases">
        <title>The draft genome of Mesorhizobium sp. 6GN-30.</title>
        <authorList>
            <person name="Liu L."/>
            <person name="Li L."/>
            <person name="Wang T."/>
            <person name="Zhang X."/>
            <person name="Liang L."/>
        </authorList>
    </citation>
    <scope>NUCLEOTIDE SEQUENCE [LARGE SCALE GENOMIC DNA]</scope>
    <source>
        <strain evidence="3 4">6GN30</strain>
    </source>
</reference>
<protein>
    <submittedName>
        <fullName evidence="3">EamA family transporter</fullName>
    </submittedName>
</protein>
<dbReference type="AlphaFoldDB" id="A0A2P7RKJ8"/>
<feature type="transmembrane region" description="Helical" evidence="1">
    <location>
        <begin position="108"/>
        <end position="124"/>
    </location>
</feature>
<keyword evidence="1" id="KW-0472">Membrane</keyword>
<dbReference type="PANTHER" id="PTHR22911:SF103">
    <property type="entry name" value="BLR2811 PROTEIN"/>
    <property type="match status" value="1"/>
</dbReference>
<sequence>MSNILSAQPAERVFAGILLTSIAYFLFSAQDASIKLLVAGMSVWQILFVRSAVILAGCAAAGGVKLFRDTARSPIIGAMFLRSLIILGAWLCYYTAAKDLQLAEMTTIYFAAPVIVTVLSVFILREEVPLLRWAAVVIGFVGVFIACDPASLGITLPVLLVLAAAFLWALSIVLLRKIALNERTMVQLVLNNGFSLVAATVPLVMLWQTPGPGEIALLVLVGFFGGAAQFALFEGMKRAAASVIAPFEYTSLVWSFAFGYLIWNDVPRQEVFAGAALIMLAGLLIIGGEQFRRRG</sequence>
<feature type="domain" description="EamA" evidence="2">
    <location>
        <begin position="15"/>
        <end position="145"/>
    </location>
</feature>
<feature type="transmembrane region" description="Helical" evidence="1">
    <location>
        <begin position="42"/>
        <end position="64"/>
    </location>
</feature>
<organism evidence="3 4">
    <name type="scientific">Kumtagia ephedrae</name>
    <dbReference type="NCBI Taxonomy" id="2116701"/>
    <lineage>
        <taxon>Bacteria</taxon>
        <taxon>Pseudomonadati</taxon>
        <taxon>Pseudomonadota</taxon>
        <taxon>Alphaproteobacteria</taxon>
        <taxon>Hyphomicrobiales</taxon>
        <taxon>Phyllobacteriaceae</taxon>
        <taxon>Kumtagia</taxon>
    </lineage>
</organism>
<feature type="transmembrane region" description="Helical" evidence="1">
    <location>
        <begin position="240"/>
        <end position="263"/>
    </location>
</feature>
<dbReference type="OrthoDB" id="7818056at2"/>
<dbReference type="InterPro" id="IPR037185">
    <property type="entry name" value="EmrE-like"/>
</dbReference>
<dbReference type="PANTHER" id="PTHR22911">
    <property type="entry name" value="ACYL-MALONYL CONDENSING ENZYME-RELATED"/>
    <property type="match status" value="1"/>
</dbReference>
<evidence type="ECO:0000313" key="3">
    <source>
        <dbReference type="EMBL" id="PSJ50743.1"/>
    </source>
</evidence>
<proteinExistence type="predicted"/>
<evidence type="ECO:0000313" key="4">
    <source>
        <dbReference type="Proteomes" id="UP000241229"/>
    </source>
</evidence>
<dbReference type="Pfam" id="PF00892">
    <property type="entry name" value="EamA"/>
    <property type="match status" value="2"/>
</dbReference>
<name>A0A2P7RKJ8_9HYPH</name>
<dbReference type="InterPro" id="IPR000620">
    <property type="entry name" value="EamA_dom"/>
</dbReference>
<evidence type="ECO:0000256" key="1">
    <source>
        <dbReference type="SAM" id="Phobius"/>
    </source>
</evidence>
<dbReference type="EMBL" id="PXYK01000048">
    <property type="protein sequence ID" value="PSJ50743.1"/>
    <property type="molecule type" value="Genomic_DNA"/>
</dbReference>
<comment type="caution">
    <text evidence="3">The sequence shown here is derived from an EMBL/GenBank/DDBJ whole genome shotgun (WGS) entry which is preliminary data.</text>
</comment>
<keyword evidence="1" id="KW-0812">Transmembrane</keyword>